<gene>
    <name evidence="1" type="ORF">NQ315_001007</name>
</gene>
<dbReference type="EMBL" id="JANEYG010000002">
    <property type="protein sequence ID" value="KAJ8924852.1"/>
    <property type="molecule type" value="Genomic_DNA"/>
</dbReference>
<dbReference type="PANTHER" id="PTHR24014:SF6">
    <property type="entry name" value="PENTATRICOPEPTIDE REPEAT-CONTAINING PROTEIN 1, MITOCHONDRIAL"/>
    <property type="match status" value="1"/>
</dbReference>
<name>A0AAV8WET8_9CUCU</name>
<evidence type="ECO:0008006" key="3">
    <source>
        <dbReference type="Google" id="ProtNLM"/>
    </source>
</evidence>
<dbReference type="GO" id="GO:0042780">
    <property type="term" value="P:tRNA 3'-end processing"/>
    <property type="evidence" value="ECO:0007669"/>
    <property type="project" value="TreeGrafter"/>
</dbReference>
<proteinExistence type="predicted"/>
<dbReference type="GO" id="GO:0000049">
    <property type="term" value="F:tRNA binding"/>
    <property type="evidence" value="ECO:0007669"/>
    <property type="project" value="TreeGrafter"/>
</dbReference>
<dbReference type="PANTHER" id="PTHR24014">
    <property type="entry name" value="2-OXOGLUTARATE AND IRON-DEPENDENT OXYGENASE DOMAIN-CONTAINING PROTEIN 2"/>
    <property type="match status" value="1"/>
</dbReference>
<accession>A0AAV8WET8</accession>
<keyword evidence="2" id="KW-1185">Reference proteome</keyword>
<evidence type="ECO:0000313" key="2">
    <source>
        <dbReference type="Proteomes" id="UP001159042"/>
    </source>
</evidence>
<comment type="caution">
    <text evidence="1">The sequence shown here is derived from an EMBL/GenBank/DDBJ whole genome shotgun (WGS) entry which is preliminary data.</text>
</comment>
<sequence>MLIKKRSLRHDYESAREVLKYMAEREYRPNLVTYGVLALTCTNKAEALDLLNEMQAKSYRLSIEILGAMLCQACYHLSFNYVLELMEICVREKINPSKKFMSTLEEFIKKKCRRLLNSNELTKSQEIGFKNLKARYKTWIQEVEVDDAENAHPWQQFQEKNEQDTKYYKWKDGARFKPRHASFFRVKTSRKHLKKNKK</sequence>
<reference evidence="1 2" key="1">
    <citation type="journal article" date="2023" name="Insect Mol. Biol.">
        <title>Genome sequencing provides insights into the evolution of gene families encoding plant cell wall-degrading enzymes in longhorned beetles.</title>
        <authorList>
            <person name="Shin N.R."/>
            <person name="Okamura Y."/>
            <person name="Kirsch R."/>
            <person name="Pauchet Y."/>
        </authorList>
    </citation>
    <scope>NUCLEOTIDE SEQUENCE [LARGE SCALE GENOMIC DNA]</scope>
    <source>
        <strain evidence="1">EAD_L_NR</strain>
    </source>
</reference>
<organism evidence="1 2">
    <name type="scientific">Exocentrus adspersus</name>
    <dbReference type="NCBI Taxonomy" id="1586481"/>
    <lineage>
        <taxon>Eukaryota</taxon>
        <taxon>Metazoa</taxon>
        <taxon>Ecdysozoa</taxon>
        <taxon>Arthropoda</taxon>
        <taxon>Hexapoda</taxon>
        <taxon>Insecta</taxon>
        <taxon>Pterygota</taxon>
        <taxon>Neoptera</taxon>
        <taxon>Endopterygota</taxon>
        <taxon>Coleoptera</taxon>
        <taxon>Polyphaga</taxon>
        <taxon>Cucujiformia</taxon>
        <taxon>Chrysomeloidea</taxon>
        <taxon>Cerambycidae</taxon>
        <taxon>Lamiinae</taxon>
        <taxon>Acanthocinini</taxon>
        <taxon>Exocentrus</taxon>
    </lineage>
</organism>
<evidence type="ECO:0000313" key="1">
    <source>
        <dbReference type="EMBL" id="KAJ8924852.1"/>
    </source>
</evidence>
<protein>
    <recommendedName>
        <fullName evidence="3">Pentatricopeptide repeat-containing protein</fullName>
    </recommendedName>
</protein>
<dbReference type="GO" id="GO:0005759">
    <property type="term" value="C:mitochondrial matrix"/>
    <property type="evidence" value="ECO:0007669"/>
    <property type="project" value="TreeGrafter"/>
</dbReference>
<dbReference type="AlphaFoldDB" id="A0AAV8WET8"/>
<dbReference type="Proteomes" id="UP001159042">
    <property type="component" value="Unassembled WGS sequence"/>
</dbReference>
<dbReference type="Gene3D" id="1.25.40.10">
    <property type="entry name" value="Tetratricopeptide repeat domain"/>
    <property type="match status" value="1"/>
</dbReference>
<dbReference type="InterPro" id="IPR011990">
    <property type="entry name" value="TPR-like_helical_dom_sf"/>
</dbReference>